<dbReference type="Proteomes" id="UP000504632">
    <property type="component" value="Chromosome 1"/>
</dbReference>
<evidence type="ECO:0000256" key="3">
    <source>
        <dbReference type="RuleBase" id="RU004439"/>
    </source>
</evidence>
<dbReference type="InterPro" id="IPR037055">
    <property type="entry name" value="MHC_I-like_Ag-recog_sf"/>
</dbReference>
<protein>
    <submittedName>
        <fullName evidence="6">HLA class I histocompatibility antigen, Cw-2 alpha chain-like</fullName>
    </submittedName>
</protein>
<dbReference type="PANTHER" id="PTHR16675:SF237">
    <property type="entry name" value="MHC CLASS I ANTIGEN TRANSCRIPT VARIANT 1-RELATED"/>
    <property type="match status" value="1"/>
</dbReference>
<dbReference type="PROSITE" id="PS00290">
    <property type="entry name" value="IG_MHC"/>
    <property type="match status" value="1"/>
</dbReference>
<feature type="domain" description="Ig-like" evidence="4">
    <location>
        <begin position="199"/>
        <end position="286"/>
    </location>
</feature>
<dbReference type="InParanoid" id="A0A6J2WVV0"/>
<dbReference type="SMART" id="SM00407">
    <property type="entry name" value="IGc1"/>
    <property type="match status" value="1"/>
</dbReference>
<dbReference type="RefSeq" id="XP_030648403.1">
    <property type="nucleotide sequence ID" value="XM_030792543.1"/>
</dbReference>
<dbReference type="InterPro" id="IPR050208">
    <property type="entry name" value="MHC_class-I_related"/>
</dbReference>
<evidence type="ECO:0000259" key="4">
    <source>
        <dbReference type="PROSITE" id="PS50835"/>
    </source>
</evidence>
<evidence type="ECO:0000313" key="6">
    <source>
        <dbReference type="RefSeq" id="XP_030648403.1"/>
    </source>
</evidence>
<dbReference type="Gene3D" id="2.60.40.10">
    <property type="entry name" value="Immunoglobulins"/>
    <property type="match status" value="1"/>
</dbReference>
<dbReference type="InterPro" id="IPR011161">
    <property type="entry name" value="MHC_I-like_Ag-recog"/>
</dbReference>
<dbReference type="GO" id="GO:0009897">
    <property type="term" value="C:external side of plasma membrane"/>
    <property type="evidence" value="ECO:0007669"/>
    <property type="project" value="TreeGrafter"/>
</dbReference>
<dbReference type="GO" id="GO:0006955">
    <property type="term" value="P:immune response"/>
    <property type="evidence" value="ECO:0007669"/>
    <property type="project" value="TreeGrafter"/>
</dbReference>
<dbReference type="SUPFAM" id="SSF54452">
    <property type="entry name" value="MHC antigen-recognition domain"/>
    <property type="match status" value="1"/>
</dbReference>
<comment type="similarity">
    <text evidence="3">Belongs to the MHC class I family.</text>
</comment>
<evidence type="ECO:0000313" key="5">
    <source>
        <dbReference type="Proteomes" id="UP000504632"/>
    </source>
</evidence>
<evidence type="ECO:0000256" key="1">
    <source>
        <dbReference type="ARBA" id="ARBA00023180"/>
    </source>
</evidence>
<dbReference type="InterPro" id="IPR007110">
    <property type="entry name" value="Ig-like_dom"/>
</dbReference>
<dbReference type="AlphaFoldDB" id="A0A6J2WVV0"/>
<dbReference type="PROSITE" id="PS50835">
    <property type="entry name" value="IG_LIKE"/>
    <property type="match status" value="1"/>
</dbReference>
<dbReference type="GO" id="GO:0005615">
    <property type="term" value="C:extracellular space"/>
    <property type="evidence" value="ECO:0007669"/>
    <property type="project" value="TreeGrafter"/>
</dbReference>
<dbReference type="InterPro" id="IPR036179">
    <property type="entry name" value="Ig-like_dom_sf"/>
</dbReference>
<dbReference type="Pfam" id="PF07654">
    <property type="entry name" value="C1-set"/>
    <property type="match status" value="1"/>
</dbReference>
<dbReference type="InterPro" id="IPR003006">
    <property type="entry name" value="Ig/MHC_CS"/>
</dbReference>
<organism evidence="5 6">
    <name type="scientific">Chanos chanos</name>
    <name type="common">Milkfish</name>
    <name type="synonym">Mugil chanos</name>
    <dbReference type="NCBI Taxonomy" id="29144"/>
    <lineage>
        <taxon>Eukaryota</taxon>
        <taxon>Metazoa</taxon>
        <taxon>Chordata</taxon>
        <taxon>Craniata</taxon>
        <taxon>Vertebrata</taxon>
        <taxon>Euteleostomi</taxon>
        <taxon>Actinopterygii</taxon>
        <taxon>Neopterygii</taxon>
        <taxon>Teleostei</taxon>
        <taxon>Ostariophysi</taxon>
        <taxon>Gonorynchiformes</taxon>
        <taxon>Chanidae</taxon>
        <taxon>Chanos</taxon>
    </lineage>
</organism>
<dbReference type="GeneID" id="115828498"/>
<dbReference type="PRINTS" id="PR01638">
    <property type="entry name" value="MHCCLASSI"/>
</dbReference>
<dbReference type="CDD" id="cd07698">
    <property type="entry name" value="IgC1_MHC_I_alpha3"/>
    <property type="match status" value="1"/>
</dbReference>
<name>A0A6J2WVV0_CHACN</name>
<dbReference type="InterPro" id="IPR013783">
    <property type="entry name" value="Ig-like_fold"/>
</dbReference>
<dbReference type="Pfam" id="PF00129">
    <property type="entry name" value="MHC_I"/>
    <property type="match status" value="1"/>
</dbReference>
<dbReference type="FunFam" id="3.30.500.10:FF:000001">
    <property type="entry name" value="H-2 class I histocompatibility antigen, alpha chain"/>
    <property type="match status" value="1"/>
</dbReference>
<keyword evidence="1" id="KW-0325">Glycoprotein</keyword>
<sequence>VNISAELSLTETYSVSHSLKYFYTAVSGNIDFPEFTAVGLVDDEQFMYFDSNVMRAVPKTEWITQGVGAEYWEQETQADVITHRTYKNNIQILIERFNQSKLYGVHTLQRMYGCEWDAKTGEVNGFDQIGYDGGDFIALDLKSMRYIAAVQQALITKLKWEADRDQLQRYREYFNKECSDWLRRYVQDGRSILDRAVSPEVSLLQRDSSSPVVCHVTGFYPRQVMISWQKNGQDHSEDVDLRETVPNGDGTFQKNSVLYMRPEDWRNNPETYSCVVQHRSLTEDIVIQLKPKNVKSSSVLILITVAVGFLSWRDSSTAVIVIMLIVKVTSGS</sequence>
<dbReference type="InterPro" id="IPR003597">
    <property type="entry name" value="Ig_C1-set"/>
</dbReference>
<dbReference type="Gene3D" id="3.30.500.10">
    <property type="entry name" value="MHC class I-like antigen recognition-like"/>
    <property type="match status" value="1"/>
</dbReference>
<dbReference type="OrthoDB" id="8936120at2759"/>
<reference evidence="6" key="1">
    <citation type="submission" date="2025-08" db="UniProtKB">
        <authorList>
            <consortium name="RefSeq"/>
        </authorList>
    </citation>
    <scope>IDENTIFICATION</scope>
</reference>
<accession>A0A6J2WVV0</accession>
<keyword evidence="2" id="KW-0393">Immunoglobulin domain</keyword>
<dbReference type="InterPro" id="IPR001039">
    <property type="entry name" value="MHC_I_a_a1/a2"/>
</dbReference>
<feature type="non-terminal residue" evidence="6">
    <location>
        <position position="1"/>
    </location>
</feature>
<keyword evidence="5" id="KW-1185">Reference proteome</keyword>
<evidence type="ECO:0000256" key="2">
    <source>
        <dbReference type="ARBA" id="ARBA00023319"/>
    </source>
</evidence>
<dbReference type="SUPFAM" id="SSF48726">
    <property type="entry name" value="Immunoglobulin"/>
    <property type="match status" value="1"/>
</dbReference>
<dbReference type="InterPro" id="IPR011162">
    <property type="entry name" value="MHC_I/II-like_Ag-recog"/>
</dbReference>
<proteinExistence type="inferred from homology"/>
<gene>
    <name evidence="6" type="primary">LOC115828498</name>
</gene>
<dbReference type="PANTHER" id="PTHR16675">
    <property type="entry name" value="MHC CLASS I-RELATED"/>
    <property type="match status" value="1"/>
</dbReference>